<proteinExistence type="predicted"/>
<gene>
    <name evidence="2" type="ORF">UFOVP1119_83</name>
    <name evidence="3" type="ORF">UFOVP1238_57</name>
</gene>
<dbReference type="EMBL" id="LR797198">
    <property type="protein sequence ID" value="CAB4193342.1"/>
    <property type="molecule type" value="Genomic_DNA"/>
</dbReference>
<dbReference type="SUPFAM" id="SSF53448">
    <property type="entry name" value="Nucleotide-diphospho-sugar transferases"/>
    <property type="match status" value="1"/>
</dbReference>
<reference evidence="3" key="1">
    <citation type="submission" date="2020-05" db="EMBL/GenBank/DDBJ databases">
        <authorList>
            <person name="Chiriac C."/>
            <person name="Salcher M."/>
            <person name="Ghai R."/>
            <person name="Kavagutti S V."/>
        </authorList>
    </citation>
    <scope>NUCLEOTIDE SEQUENCE</scope>
</reference>
<dbReference type="Gene3D" id="3.90.550.10">
    <property type="entry name" value="Spore Coat Polysaccharide Biosynthesis Protein SpsA, Chain A"/>
    <property type="match status" value="1"/>
</dbReference>
<evidence type="ECO:0000313" key="3">
    <source>
        <dbReference type="EMBL" id="CAB4193342.1"/>
    </source>
</evidence>
<dbReference type="InterPro" id="IPR011990">
    <property type="entry name" value="TPR-like_helical_dom_sf"/>
</dbReference>
<dbReference type="Gene3D" id="1.25.40.10">
    <property type="entry name" value="Tetratricopeptide repeat domain"/>
    <property type="match status" value="1"/>
</dbReference>
<evidence type="ECO:0000259" key="1">
    <source>
        <dbReference type="Pfam" id="PF00535"/>
    </source>
</evidence>
<accession>A0A6J5RBX5</accession>
<organism evidence="3">
    <name type="scientific">uncultured Caudovirales phage</name>
    <dbReference type="NCBI Taxonomy" id="2100421"/>
    <lineage>
        <taxon>Viruses</taxon>
        <taxon>Duplodnaviria</taxon>
        <taxon>Heunggongvirae</taxon>
        <taxon>Uroviricota</taxon>
        <taxon>Caudoviricetes</taxon>
        <taxon>Peduoviridae</taxon>
        <taxon>Maltschvirus</taxon>
        <taxon>Maltschvirus maltsch</taxon>
    </lineage>
</organism>
<dbReference type="SUPFAM" id="SSF48452">
    <property type="entry name" value="TPR-like"/>
    <property type="match status" value="1"/>
</dbReference>
<dbReference type="EMBL" id="LR797076">
    <property type="protein sequence ID" value="CAB4185602.1"/>
    <property type="molecule type" value="Genomic_DNA"/>
</dbReference>
<dbReference type="InterPro" id="IPR029044">
    <property type="entry name" value="Nucleotide-diphossugar_trans"/>
</dbReference>
<feature type="domain" description="Glycosyltransferase 2-like" evidence="1">
    <location>
        <begin position="8"/>
        <end position="96"/>
    </location>
</feature>
<name>A0A6J5RBX5_9CAUD</name>
<dbReference type="Pfam" id="PF00535">
    <property type="entry name" value="Glycos_transf_2"/>
    <property type="match status" value="1"/>
</dbReference>
<dbReference type="InterPro" id="IPR001173">
    <property type="entry name" value="Glyco_trans_2-like"/>
</dbReference>
<sequence length="350" mass="41017">MKVAVYCIALNEEQFVESWYNSAKDADYLLIADTGSTDKTVEKARALGINVFNIGVKPWRFDTARNVAVSLIPTDIDYCIALDMDEVLTEGWREHLERVEPGTTRPRYKYTWNWKEDGTPGLQYSGDKIHARQGYIWKHPVHEVMYGDRIQEMTGWVDLEIHHHADNTKPRSSYLPLLEVSVKEDPHNDRNAFYYGRELFFYGQYEKATEELKRYLTISTWNAERSWAMRYLSQMSLDFDQKINWLKSSIAESPERREPYVDLAELYYLNSMWRECLDVCESALNIRVKPLEYLCEDKAWGETPYDYAAIAAYNLKDPKCVKYAEKAIELNPNDERLKLNLQFCLDAFPA</sequence>
<evidence type="ECO:0000313" key="2">
    <source>
        <dbReference type="EMBL" id="CAB4185602.1"/>
    </source>
</evidence>
<protein>
    <recommendedName>
        <fullName evidence="1">Glycosyltransferase 2-like domain-containing protein</fullName>
    </recommendedName>
</protein>